<proteinExistence type="predicted"/>
<dbReference type="AlphaFoldDB" id="A0A7W6DSP6"/>
<name>A0A7W6DSP6_9RHOB</name>
<reference evidence="1 2" key="1">
    <citation type="submission" date="2020-08" db="EMBL/GenBank/DDBJ databases">
        <title>Genomic Encyclopedia of Type Strains, Phase IV (KMG-IV): sequencing the most valuable type-strain genomes for metagenomic binning, comparative biology and taxonomic classification.</title>
        <authorList>
            <person name="Goeker M."/>
        </authorList>
    </citation>
    <scope>NUCLEOTIDE SEQUENCE [LARGE SCALE GENOMIC DNA]</scope>
    <source>
        <strain evidence="1 2">DSM 102235</strain>
    </source>
</reference>
<dbReference type="Gene3D" id="3.40.50.300">
    <property type="entry name" value="P-loop containing nucleotide triphosphate hydrolases"/>
    <property type="match status" value="1"/>
</dbReference>
<evidence type="ECO:0008006" key="3">
    <source>
        <dbReference type="Google" id="ProtNLM"/>
    </source>
</evidence>
<evidence type="ECO:0000313" key="2">
    <source>
        <dbReference type="Proteomes" id="UP000541426"/>
    </source>
</evidence>
<evidence type="ECO:0000313" key="1">
    <source>
        <dbReference type="EMBL" id="MBB3988418.1"/>
    </source>
</evidence>
<accession>A0A7W6DSP6</accession>
<protein>
    <recommendedName>
        <fullName evidence="3">Sulfotransferase family protein</fullName>
    </recommendedName>
</protein>
<dbReference type="InterPro" id="IPR027417">
    <property type="entry name" value="P-loop_NTPase"/>
</dbReference>
<comment type="caution">
    <text evidence="1">The sequence shown here is derived from an EMBL/GenBank/DDBJ whole genome shotgun (WGS) entry which is preliminary data.</text>
</comment>
<gene>
    <name evidence="1" type="ORF">GGQ68_004775</name>
</gene>
<dbReference type="Proteomes" id="UP000541426">
    <property type="component" value="Unassembled WGS sequence"/>
</dbReference>
<dbReference type="EMBL" id="JACIEJ010000022">
    <property type="protein sequence ID" value="MBB3988418.1"/>
    <property type="molecule type" value="Genomic_DNA"/>
</dbReference>
<keyword evidence="2" id="KW-1185">Reference proteome</keyword>
<sequence>MLDRPPPAKRLDAMEARQITLPQLREMLFDSDEFFDRMALTSKTKGPSPLLSGLPRILRRIAGREPGAVPPWPIDRAKVTVVHLHIPKSAGSSLNTHLMTLYPQSARINANEGRPEKQISAMSRQDRGRIGVVVGHTTHGLGRLLTRPVLYLAVLRSPGPRLFSFYRYIQRTPDHRYYDAVNTEAPDFGAFLELASTETVLRREVDNGQVRRLAGPMDTTPVDTRVYLRACEHLFAPDMMYGLVENFDPFLQRLVDRGVLDKLKDVRANAAPAGETVAPGEAFAKERDRLSDTQAKLLDAFTLWDNKLYACAARQDRKMSAT</sequence>
<organism evidence="1 2">
    <name type="scientific">Sagittula marina</name>
    <dbReference type="NCBI Taxonomy" id="943940"/>
    <lineage>
        <taxon>Bacteria</taxon>
        <taxon>Pseudomonadati</taxon>
        <taxon>Pseudomonadota</taxon>
        <taxon>Alphaproteobacteria</taxon>
        <taxon>Rhodobacterales</taxon>
        <taxon>Roseobacteraceae</taxon>
        <taxon>Sagittula</taxon>
    </lineage>
</organism>